<dbReference type="PANTHER" id="PTHR43201:SF5">
    <property type="entry name" value="MEDIUM-CHAIN ACYL-COA LIGASE ACSF2, MITOCHONDRIAL"/>
    <property type="match status" value="1"/>
</dbReference>
<accession>A0A1H4CLY9</accession>
<dbReference type="OrthoDB" id="8870348at2"/>
<dbReference type="Proteomes" id="UP000198638">
    <property type="component" value="Unassembled WGS sequence"/>
</dbReference>
<comment type="similarity">
    <text evidence="1">Belongs to the ATP-dependent AMP-binding enzyme family.</text>
</comment>
<keyword evidence="2" id="KW-0436">Ligase</keyword>
<dbReference type="InterPro" id="IPR020845">
    <property type="entry name" value="AMP-binding_CS"/>
</dbReference>
<dbReference type="InterPro" id="IPR000873">
    <property type="entry name" value="AMP-dep_synth/lig_dom"/>
</dbReference>
<dbReference type="PROSITE" id="PS00455">
    <property type="entry name" value="AMP_BINDING"/>
    <property type="match status" value="1"/>
</dbReference>
<evidence type="ECO:0000259" key="3">
    <source>
        <dbReference type="Pfam" id="PF00501"/>
    </source>
</evidence>
<dbReference type="InterPro" id="IPR042099">
    <property type="entry name" value="ANL_N_sf"/>
</dbReference>
<dbReference type="InterPro" id="IPR025110">
    <property type="entry name" value="AMP-bd_C"/>
</dbReference>
<dbReference type="STRING" id="83784.SAMN05192564_102374"/>
<dbReference type="CDD" id="cd04433">
    <property type="entry name" value="AFD_class_I"/>
    <property type="match status" value="1"/>
</dbReference>
<feature type="domain" description="AMP-dependent synthetase/ligase" evidence="3">
    <location>
        <begin position="22"/>
        <end position="384"/>
    </location>
</feature>
<evidence type="ECO:0000313" key="5">
    <source>
        <dbReference type="EMBL" id="SEA61339.1"/>
    </source>
</evidence>
<dbReference type="GO" id="GO:0006631">
    <property type="term" value="P:fatty acid metabolic process"/>
    <property type="evidence" value="ECO:0007669"/>
    <property type="project" value="TreeGrafter"/>
</dbReference>
<name>A0A1H4CLY9_9BURK</name>
<dbReference type="RefSeq" id="WP_090531935.1">
    <property type="nucleotide sequence ID" value="NZ_FNRQ01000002.1"/>
</dbReference>
<gene>
    <name evidence="5" type="ORF">SAMN05192564_102374</name>
</gene>
<dbReference type="Gene3D" id="3.30.300.30">
    <property type="match status" value="1"/>
</dbReference>
<dbReference type="EMBL" id="FNRQ01000002">
    <property type="protein sequence ID" value="SEA61339.1"/>
    <property type="molecule type" value="Genomic_DNA"/>
</dbReference>
<evidence type="ECO:0000313" key="6">
    <source>
        <dbReference type="Proteomes" id="UP000198638"/>
    </source>
</evidence>
<proteinExistence type="inferred from homology"/>
<protein>
    <submittedName>
        <fullName evidence="5">Malonyl-CoA/methylmalonyl-CoA synthetase</fullName>
    </submittedName>
</protein>
<sequence length="528" mass="57246">MPGTGHPLADPPFQSVGALLDAHRRRAPDKAAIVDVEHHATVSFGELAAVVDALGRQLQRHGARKGSRIVLASTEGLEKLLLWLGIWRIGAVACPLDIAFVGPDVAGKLLDMLDPSLILLPLEADASVVPRTNGRLVRFDTWPAGSANENREDVIRFTADSDESGTPFSFDIDIDLTDIASMCCTSGTTGMPKVVVYDHACYWLNGLDSIDLLGLNTADRALEYRSFDWYSAQILSLMPFLQLGSTLCVARRFSRSQFAGWIRDNRVTVCAGVPTVLNMLLDSPVDVSGGSLASLRVMTCSTAPLSPVQWERFEAHYGIHVLNLYGSSEAGWMCGNRSQRRKLGTVGYPAAHIGFTIVSPDGSPCGPGQEGQVVVSGPKLALGLLRADRSIEPLRGTALHTRDVASQDDEGFVRVSGRMDDLIIRGGVKIVPQEIEDALLAHAGVQDAVALGVPDPIYGQESVCFVVPHPGSILDARELLTHCRARLPREKLPRHVYVVESLPRSARGKILRDALRREWWTITHAPGT</sequence>
<dbReference type="PANTHER" id="PTHR43201">
    <property type="entry name" value="ACYL-COA SYNTHETASE"/>
    <property type="match status" value="1"/>
</dbReference>
<dbReference type="GO" id="GO:0031956">
    <property type="term" value="F:medium-chain fatty acid-CoA ligase activity"/>
    <property type="evidence" value="ECO:0007669"/>
    <property type="project" value="TreeGrafter"/>
</dbReference>
<dbReference type="Pfam" id="PF00501">
    <property type="entry name" value="AMP-binding"/>
    <property type="match status" value="1"/>
</dbReference>
<dbReference type="Gene3D" id="3.40.50.12780">
    <property type="entry name" value="N-terminal domain of ligase-like"/>
    <property type="match status" value="1"/>
</dbReference>
<keyword evidence="6" id="KW-1185">Reference proteome</keyword>
<evidence type="ECO:0000256" key="2">
    <source>
        <dbReference type="ARBA" id="ARBA00022598"/>
    </source>
</evidence>
<dbReference type="Pfam" id="PF13193">
    <property type="entry name" value="AMP-binding_C"/>
    <property type="match status" value="1"/>
</dbReference>
<dbReference type="SUPFAM" id="SSF56801">
    <property type="entry name" value="Acetyl-CoA synthetase-like"/>
    <property type="match status" value="1"/>
</dbReference>
<evidence type="ECO:0000259" key="4">
    <source>
        <dbReference type="Pfam" id="PF13193"/>
    </source>
</evidence>
<organism evidence="5 6">
    <name type="scientific">Paraburkholderia sartisoli</name>
    <dbReference type="NCBI Taxonomy" id="83784"/>
    <lineage>
        <taxon>Bacteria</taxon>
        <taxon>Pseudomonadati</taxon>
        <taxon>Pseudomonadota</taxon>
        <taxon>Betaproteobacteria</taxon>
        <taxon>Burkholderiales</taxon>
        <taxon>Burkholderiaceae</taxon>
        <taxon>Paraburkholderia</taxon>
    </lineage>
</organism>
<evidence type="ECO:0000256" key="1">
    <source>
        <dbReference type="ARBA" id="ARBA00006432"/>
    </source>
</evidence>
<dbReference type="InterPro" id="IPR045851">
    <property type="entry name" value="AMP-bd_C_sf"/>
</dbReference>
<feature type="domain" description="AMP-binding enzyme C-terminal" evidence="4">
    <location>
        <begin position="434"/>
        <end position="509"/>
    </location>
</feature>
<dbReference type="AlphaFoldDB" id="A0A1H4CLY9"/>
<reference evidence="6" key="1">
    <citation type="submission" date="2016-10" db="EMBL/GenBank/DDBJ databases">
        <authorList>
            <person name="Varghese N."/>
            <person name="Submissions S."/>
        </authorList>
    </citation>
    <scope>NUCLEOTIDE SEQUENCE [LARGE SCALE GENOMIC DNA]</scope>
    <source>
        <strain evidence="6">LMG 24000</strain>
    </source>
</reference>